<sequence>MMARLSAFVIWALVAAALVFWGMRLVVRADPVPLNAAVVGESTSARGDLSRLFGAEPVAQVAAAPAASTRFRLLGVMAAKPAPEGMTPGVALISIDGKPARAFSAGARIEDQLVLQNVSLRTASIGVDKGPTSFVLELPALPPPATGTLPRATMDSPGAAPLGPPISVPGFPAPGAQVPPPATPRAVPSRGVPGNAR</sequence>
<proteinExistence type="predicted"/>
<organism evidence="2 3">
    <name type="scientific">Piscinibacter gummiphilus</name>
    <dbReference type="NCBI Taxonomy" id="946333"/>
    <lineage>
        <taxon>Bacteria</taxon>
        <taxon>Pseudomonadati</taxon>
        <taxon>Pseudomonadota</taxon>
        <taxon>Betaproteobacteria</taxon>
        <taxon>Burkholderiales</taxon>
        <taxon>Sphaerotilaceae</taxon>
        <taxon>Piscinibacter</taxon>
    </lineage>
</organism>
<dbReference type="Proteomes" id="UP001303946">
    <property type="component" value="Chromosome"/>
</dbReference>
<evidence type="ECO:0000313" key="2">
    <source>
        <dbReference type="EMBL" id="WOB09277.1"/>
    </source>
</evidence>
<gene>
    <name evidence="2" type="ORF">RXV79_04265</name>
</gene>
<reference evidence="2 3" key="1">
    <citation type="submission" date="2023-10" db="EMBL/GenBank/DDBJ databases">
        <title>Bacteria for the degradation of biodegradable plastic PBAT(Polybutylene adipate terephthalate).</title>
        <authorList>
            <person name="Weon H.-Y."/>
            <person name="Yeon J."/>
        </authorList>
    </citation>
    <scope>NUCLEOTIDE SEQUENCE [LARGE SCALE GENOMIC DNA]</scope>
    <source>
        <strain evidence="2 3">SBD 7-3</strain>
    </source>
</reference>
<protein>
    <recommendedName>
        <fullName evidence="4">Type II secretion system protein GspC N-terminal domain-containing protein</fullName>
    </recommendedName>
</protein>
<feature type="region of interest" description="Disordered" evidence="1">
    <location>
        <begin position="146"/>
        <end position="197"/>
    </location>
</feature>
<evidence type="ECO:0000256" key="1">
    <source>
        <dbReference type="SAM" id="MobiDB-lite"/>
    </source>
</evidence>
<accession>A0ABZ0CWB4</accession>
<evidence type="ECO:0000313" key="3">
    <source>
        <dbReference type="Proteomes" id="UP001303946"/>
    </source>
</evidence>
<evidence type="ECO:0008006" key="4">
    <source>
        <dbReference type="Google" id="ProtNLM"/>
    </source>
</evidence>
<dbReference type="RefSeq" id="WP_316702233.1">
    <property type="nucleotide sequence ID" value="NZ_CP136336.1"/>
</dbReference>
<dbReference type="EMBL" id="CP136336">
    <property type="protein sequence ID" value="WOB09277.1"/>
    <property type="molecule type" value="Genomic_DNA"/>
</dbReference>
<name>A0ABZ0CWB4_9BURK</name>
<keyword evidence="3" id="KW-1185">Reference proteome</keyword>